<dbReference type="STRING" id="155618.RV06_GL000899"/>
<dbReference type="PATRIC" id="fig|1158608.3.peg.2217"/>
<dbReference type="EMBL" id="ASVY01000003">
    <property type="protein sequence ID" value="EOT60570.1"/>
    <property type="molecule type" value="Genomic_DNA"/>
</dbReference>
<gene>
    <name evidence="3" type="ORF">I583_03216</name>
    <name evidence="2" type="ORF">UAW_02251</name>
</gene>
<dbReference type="Pfam" id="PF17294">
    <property type="entry name" value="Lipoprotein_22"/>
    <property type="match status" value="1"/>
</dbReference>
<dbReference type="Gene3D" id="2.40.40.60">
    <property type="match status" value="1"/>
</dbReference>
<name>R2SGW4_9ENTE</name>
<dbReference type="Proteomes" id="UP000013858">
    <property type="component" value="Unassembled WGS sequence"/>
</dbReference>
<dbReference type="RefSeq" id="WP_010762442.1">
    <property type="nucleotide sequence ID" value="NZ_KB946316.1"/>
</dbReference>
<evidence type="ECO:0000313" key="4">
    <source>
        <dbReference type="Proteomes" id="UP000013858"/>
    </source>
</evidence>
<evidence type="ECO:0000313" key="2">
    <source>
        <dbReference type="EMBL" id="EOH94525.1"/>
    </source>
</evidence>
<reference evidence="2 4" key="1">
    <citation type="submission" date="2013-02" db="EMBL/GenBank/DDBJ databases">
        <title>The Genome Sequence of Enterococcus haemoperoxidus BAA-382.</title>
        <authorList>
            <consortium name="The Broad Institute Genome Sequencing Platform"/>
            <consortium name="The Broad Institute Genome Sequencing Center for Infectious Disease"/>
            <person name="Earl A.M."/>
            <person name="Gilmore M.S."/>
            <person name="Lebreton F."/>
            <person name="Walker B."/>
            <person name="Young S.K."/>
            <person name="Zeng Q."/>
            <person name="Gargeya S."/>
            <person name="Fitzgerald M."/>
            <person name="Haas B."/>
            <person name="Abouelleil A."/>
            <person name="Alvarado L."/>
            <person name="Arachchi H.M."/>
            <person name="Berlin A.M."/>
            <person name="Chapman S.B."/>
            <person name="Dewar J."/>
            <person name="Goldberg J."/>
            <person name="Griggs A."/>
            <person name="Gujja S."/>
            <person name="Hansen M."/>
            <person name="Howarth C."/>
            <person name="Imamovic A."/>
            <person name="Larimer J."/>
            <person name="McCowan C."/>
            <person name="Murphy C."/>
            <person name="Neiman D."/>
            <person name="Pearson M."/>
            <person name="Priest M."/>
            <person name="Roberts A."/>
            <person name="Saif S."/>
            <person name="Shea T."/>
            <person name="Sisk P."/>
            <person name="Sykes S."/>
            <person name="Wortman J."/>
            <person name="Nusbaum C."/>
            <person name="Birren B."/>
        </authorList>
    </citation>
    <scope>NUCLEOTIDE SEQUENCE [LARGE SCALE GENOMIC DNA]</scope>
    <source>
        <strain evidence="2 4">ATCC BAA-382</strain>
    </source>
</reference>
<dbReference type="Proteomes" id="UP000014197">
    <property type="component" value="Unassembled WGS sequence"/>
</dbReference>
<feature type="transmembrane region" description="Helical" evidence="1">
    <location>
        <begin position="6"/>
        <end position="23"/>
    </location>
</feature>
<dbReference type="AlphaFoldDB" id="R2SGW4"/>
<dbReference type="OrthoDB" id="2193643at2"/>
<keyword evidence="1" id="KW-0812">Transmembrane</keyword>
<accession>R2SGW4</accession>
<keyword evidence="5" id="KW-1185">Reference proteome</keyword>
<keyword evidence="1" id="KW-1133">Transmembrane helix</keyword>
<dbReference type="EMBL" id="AJAR01000021">
    <property type="protein sequence ID" value="EOH94525.1"/>
    <property type="molecule type" value="Genomic_DNA"/>
</dbReference>
<proteinExistence type="predicted"/>
<evidence type="ECO:0000313" key="5">
    <source>
        <dbReference type="Proteomes" id="UP000014197"/>
    </source>
</evidence>
<evidence type="ECO:0000313" key="3">
    <source>
        <dbReference type="EMBL" id="EOT60570.1"/>
    </source>
</evidence>
<comment type="caution">
    <text evidence="2">The sequence shown here is derived from an EMBL/GenBank/DDBJ whole genome shotgun (WGS) entry which is preliminary data.</text>
</comment>
<sequence>MLKKILISILSLIVLSIGGLFLYNNFKHKPVYGIIILDKDEKKVTDSINSQKKDIEKSIVVNGKWVENSKTLVLSTSDAQKITAFNGFQKVSGSKNNYTFSPIKQISKDEATLFSQEEAPLIKDEANKAFSSKVHEYVTLGESSAYVNSVFILPDNQYNEFTGSPISLGVLKVKSDASKALINYNNVEMNQLYDER</sequence>
<organism evidence="2 4">
    <name type="scientific">Enterococcus haemoperoxidus ATCC BAA-382</name>
    <dbReference type="NCBI Taxonomy" id="1158608"/>
    <lineage>
        <taxon>Bacteria</taxon>
        <taxon>Bacillati</taxon>
        <taxon>Bacillota</taxon>
        <taxon>Bacilli</taxon>
        <taxon>Lactobacillales</taxon>
        <taxon>Enterococcaceae</taxon>
        <taxon>Enterococcus</taxon>
    </lineage>
</organism>
<dbReference type="InterPro" id="IPR035253">
    <property type="entry name" value="Lipoprotein_22_bac"/>
</dbReference>
<reference evidence="3 5" key="2">
    <citation type="submission" date="2013-03" db="EMBL/GenBank/DDBJ databases">
        <title>The Genome Sequence of Enterococcus haemoperoxidus BAA-382 (PacBio/Illumina hybrid assembly).</title>
        <authorList>
            <consortium name="The Broad Institute Genomics Platform"/>
            <consortium name="The Broad Institute Genome Sequencing Center for Infectious Disease"/>
            <person name="Earl A."/>
            <person name="Russ C."/>
            <person name="Gilmore M."/>
            <person name="Surin D."/>
            <person name="Walker B."/>
            <person name="Young S."/>
            <person name="Zeng Q."/>
            <person name="Gargeya S."/>
            <person name="Fitzgerald M."/>
            <person name="Haas B."/>
            <person name="Abouelleil A."/>
            <person name="Allen A.W."/>
            <person name="Alvarado L."/>
            <person name="Arachchi H.M."/>
            <person name="Berlin A.M."/>
            <person name="Chapman S.B."/>
            <person name="Gainer-Dewar J."/>
            <person name="Goldberg J."/>
            <person name="Griggs A."/>
            <person name="Gujja S."/>
            <person name="Hansen M."/>
            <person name="Howarth C."/>
            <person name="Imamovic A."/>
            <person name="Ireland A."/>
            <person name="Larimer J."/>
            <person name="McCowan C."/>
            <person name="Murphy C."/>
            <person name="Pearson M."/>
            <person name="Poon T.W."/>
            <person name="Priest M."/>
            <person name="Roberts A."/>
            <person name="Saif S."/>
            <person name="Shea T."/>
            <person name="Sisk P."/>
            <person name="Sykes S."/>
            <person name="Wortman J."/>
            <person name="Nusbaum C."/>
            <person name="Birren B."/>
        </authorList>
    </citation>
    <scope>NUCLEOTIDE SEQUENCE [LARGE SCALE GENOMIC DNA]</scope>
    <source>
        <strain evidence="3 5">ATCC BAA-382</strain>
    </source>
</reference>
<evidence type="ECO:0000256" key="1">
    <source>
        <dbReference type="SAM" id="Phobius"/>
    </source>
</evidence>
<dbReference type="eggNOG" id="ENOG50306VG">
    <property type="taxonomic scope" value="Bacteria"/>
</dbReference>
<keyword evidence="1" id="KW-0472">Membrane</keyword>
<protein>
    <submittedName>
        <fullName evidence="2">Uncharacterized protein</fullName>
    </submittedName>
</protein>